<dbReference type="Pfam" id="PF16009">
    <property type="entry name" value="DUF4779"/>
    <property type="match status" value="1"/>
</dbReference>
<accession>A0AAW1IAL2</accession>
<proteinExistence type="predicted"/>
<feature type="region of interest" description="Disordered" evidence="1">
    <location>
        <begin position="161"/>
        <end position="184"/>
    </location>
</feature>
<keyword evidence="4" id="KW-1185">Reference proteome</keyword>
<protein>
    <submittedName>
        <fullName evidence="3">Uncharacterized protein</fullName>
    </submittedName>
</protein>
<sequence>MKSAILSLLLLLQLYNFRLIQSSEISSDEHNYLKGFKKSYGTSHFDAFNSAHGEKGDKMYKTNHYHRNGLKGSFEKGYDQGQFGNDYGENKFSLDAKHSSAGGKKGAEYGEHERYKNNKKQAGYGELYNLEALNKNNAFYNKANKMGKSNKYGNAHTYFVNNQKGRKSGGNSRSNQQSHGYKIR</sequence>
<keyword evidence="2" id="KW-0732">Signal</keyword>
<gene>
    <name evidence="3" type="ORF">QE152_g37379</name>
</gene>
<dbReference type="Proteomes" id="UP001458880">
    <property type="component" value="Unassembled WGS sequence"/>
</dbReference>
<evidence type="ECO:0000313" key="4">
    <source>
        <dbReference type="Proteomes" id="UP001458880"/>
    </source>
</evidence>
<organism evidence="3 4">
    <name type="scientific">Popillia japonica</name>
    <name type="common">Japanese beetle</name>
    <dbReference type="NCBI Taxonomy" id="7064"/>
    <lineage>
        <taxon>Eukaryota</taxon>
        <taxon>Metazoa</taxon>
        <taxon>Ecdysozoa</taxon>
        <taxon>Arthropoda</taxon>
        <taxon>Hexapoda</taxon>
        <taxon>Insecta</taxon>
        <taxon>Pterygota</taxon>
        <taxon>Neoptera</taxon>
        <taxon>Endopterygota</taxon>
        <taxon>Coleoptera</taxon>
        <taxon>Polyphaga</taxon>
        <taxon>Scarabaeiformia</taxon>
        <taxon>Scarabaeidae</taxon>
        <taxon>Rutelinae</taxon>
        <taxon>Popillia</taxon>
    </lineage>
</organism>
<dbReference type="AlphaFoldDB" id="A0AAW1IAL2"/>
<dbReference type="EMBL" id="JASPKY010000724">
    <property type="protein sequence ID" value="KAK9686196.1"/>
    <property type="molecule type" value="Genomic_DNA"/>
</dbReference>
<feature type="signal peptide" evidence="2">
    <location>
        <begin position="1"/>
        <end position="22"/>
    </location>
</feature>
<evidence type="ECO:0000313" key="3">
    <source>
        <dbReference type="EMBL" id="KAK9686196.1"/>
    </source>
</evidence>
<evidence type="ECO:0000256" key="1">
    <source>
        <dbReference type="SAM" id="MobiDB-lite"/>
    </source>
</evidence>
<dbReference type="InterPro" id="IPR031959">
    <property type="entry name" value="DUF4779"/>
</dbReference>
<comment type="caution">
    <text evidence="3">The sequence shown here is derived from an EMBL/GenBank/DDBJ whole genome shotgun (WGS) entry which is preliminary data.</text>
</comment>
<evidence type="ECO:0000256" key="2">
    <source>
        <dbReference type="SAM" id="SignalP"/>
    </source>
</evidence>
<reference evidence="3 4" key="1">
    <citation type="journal article" date="2024" name="BMC Genomics">
        <title>De novo assembly and annotation of Popillia japonica's genome with initial clues to its potential as an invasive pest.</title>
        <authorList>
            <person name="Cucini C."/>
            <person name="Boschi S."/>
            <person name="Funari R."/>
            <person name="Cardaioli E."/>
            <person name="Iannotti N."/>
            <person name="Marturano G."/>
            <person name="Paoli F."/>
            <person name="Bruttini M."/>
            <person name="Carapelli A."/>
            <person name="Frati F."/>
            <person name="Nardi F."/>
        </authorList>
    </citation>
    <scope>NUCLEOTIDE SEQUENCE [LARGE SCALE GENOMIC DNA]</scope>
    <source>
        <strain evidence="3">DMR45628</strain>
    </source>
</reference>
<feature type="chain" id="PRO_5043620766" evidence="2">
    <location>
        <begin position="23"/>
        <end position="184"/>
    </location>
</feature>
<name>A0AAW1IAL2_POPJA</name>